<dbReference type="PANTHER" id="PTHR47633:SF4">
    <property type="entry name" value="MYOPALLADIN ISOFORM X1"/>
    <property type="match status" value="1"/>
</dbReference>
<dbReference type="InterPro" id="IPR013783">
    <property type="entry name" value="Ig-like_fold"/>
</dbReference>
<dbReference type="Proteomes" id="UP000694393">
    <property type="component" value="Unplaced"/>
</dbReference>
<dbReference type="SUPFAM" id="SSF48726">
    <property type="entry name" value="Immunoglobulin"/>
    <property type="match status" value="1"/>
</dbReference>
<dbReference type="PROSITE" id="PS50835">
    <property type="entry name" value="IG_LIKE"/>
    <property type="match status" value="1"/>
</dbReference>
<evidence type="ECO:0000256" key="5">
    <source>
        <dbReference type="ARBA" id="ARBA00023319"/>
    </source>
</evidence>
<name>A0A8C8SI96_9SAUR</name>
<keyword evidence="2" id="KW-0677">Repeat</keyword>
<evidence type="ECO:0000256" key="3">
    <source>
        <dbReference type="ARBA" id="ARBA00022741"/>
    </source>
</evidence>
<evidence type="ECO:0000256" key="6">
    <source>
        <dbReference type="SAM" id="MobiDB-lite"/>
    </source>
</evidence>
<evidence type="ECO:0000256" key="2">
    <source>
        <dbReference type="ARBA" id="ARBA00022737"/>
    </source>
</evidence>
<dbReference type="InterPro" id="IPR003598">
    <property type="entry name" value="Ig_sub2"/>
</dbReference>
<dbReference type="Ensembl" id="ENSPCET00000020052.1">
    <property type="protein sequence ID" value="ENSPCEP00000019391.1"/>
    <property type="gene ID" value="ENSPCEG00000015078.1"/>
</dbReference>
<dbReference type="PANTHER" id="PTHR47633">
    <property type="entry name" value="IMMUNOGLOBULIN"/>
    <property type="match status" value="1"/>
</dbReference>
<dbReference type="GO" id="GO:0005524">
    <property type="term" value="F:ATP binding"/>
    <property type="evidence" value="ECO:0007669"/>
    <property type="project" value="UniProtKB-KW"/>
</dbReference>
<keyword evidence="3" id="KW-0547">Nucleotide-binding</keyword>
<dbReference type="AlphaFoldDB" id="A0A8C8SI96"/>
<dbReference type="SMART" id="SM00408">
    <property type="entry name" value="IGc2"/>
    <property type="match status" value="1"/>
</dbReference>
<evidence type="ECO:0000256" key="1">
    <source>
        <dbReference type="ARBA" id="ARBA00006692"/>
    </source>
</evidence>
<feature type="domain" description="Ig-like" evidence="7">
    <location>
        <begin position="85"/>
        <end position="174"/>
    </location>
</feature>
<keyword evidence="9" id="KW-1185">Reference proteome</keyword>
<proteinExistence type="inferred from homology"/>
<dbReference type="SMART" id="SM00409">
    <property type="entry name" value="IG"/>
    <property type="match status" value="1"/>
</dbReference>
<dbReference type="Pfam" id="PF07679">
    <property type="entry name" value="I-set"/>
    <property type="match status" value="1"/>
</dbReference>
<organism evidence="8 9">
    <name type="scientific">Pelusios castaneus</name>
    <name type="common">West African mud turtle</name>
    <dbReference type="NCBI Taxonomy" id="367368"/>
    <lineage>
        <taxon>Eukaryota</taxon>
        <taxon>Metazoa</taxon>
        <taxon>Chordata</taxon>
        <taxon>Craniata</taxon>
        <taxon>Vertebrata</taxon>
        <taxon>Euteleostomi</taxon>
        <taxon>Archelosauria</taxon>
        <taxon>Testudinata</taxon>
        <taxon>Testudines</taxon>
        <taxon>Pleurodira</taxon>
        <taxon>Pelomedusidae</taxon>
        <taxon>Pelusios</taxon>
    </lineage>
</organism>
<dbReference type="Pfam" id="PF16650">
    <property type="entry name" value="SPEG_u2"/>
    <property type="match status" value="1"/>
</dbReference>
<keyword evidence="4" id="KW-0067">ATP-binding</keyword>
<feature type="region of interest" description="Disordered" evidence="6">
    <location>
        <begin position="1"/>
        <end position="59"/>
    </location>
</feature>
<dbReference type="FunFam" id="2.60.40.10:FF:000145">
    <property type="entry name" value="Myosin light chain kinase, smooth muscle"/>
    <property type="match status" value="1"/>
</dbReference>
<dbReference type="Gene3D" id="2.60.40.10">
    <property type="entry name" value="Immunoglobulins"/>
    <property type="match status" value="1"/>
</dbReference>
<protein>
    <recommendedName>
        <fullName evidence="7">Ig-like domain-containing protein</fullName>
    </recommendedName>
</protein>
<comment type="similarity">
    <text evidence="1">Belongs to the protein kinase superfamily. CAMK Ser/Thr protein kinase family.</text>
</comment>
<dbReference type="InterPro" id="IPR013098">
    <property type="entry name" value="Ig_I-set"/>
</dbReference>
<dbReference type="InterPro" id="IPR003599">
    <property type="entry name" value="Ig_sub"/>
</dbReference>
<dbReference type="InterPro" id="IPR007110">
    <property type="entry name" value="Ig-like_dom"/>
</dbReference>
<evidence type="ECO:0000313" key="8">
    <source>
        <dbReference type="Ensembl" id="ENSPCEP00000019391.1"/>
    </source>
</evidence>
<accession>A0A8C8SI96</accession>
<evidence type="ECO:0000313" key="9">
    <source>
        <dbReference type="Proteomes" id="UP000694393"/>
    </source>
</evidence>
<dbReference type="InterPro" id="IPR036179">
    <property type="entry name" value="Ig-like_dom_sf"/>
</dbReference>
<reference evidence="8" key="2">
    <citation type="submission" date="2025-09" db="UniProtKB">
        <authorList>
            <consortium name="Ensembl"/>
        </authorList>
    </citation>
    <scope>IDENTIFICATION</scope>
</reference>
<evidence type="ECO:0000259" key="7">
    <source>
        <dbReference type="PROSITE" id="PS50835"/>
    </source>
</evidence>
<reference evidence="8" key="1">
    <citation type="submission" date="2025-08" db="UniProtKB">
        <authorList>
            <consortium name="Ensembl"/>
        </authorList>
    </citation>
    <scope>IDENTIFICATION</scope>
</reference>
<evidence type="ECO:0000256" key="4">
    <source>
        <dbReference type="ARBA" id="ARBA00022840"/>
    </source>
</evidence>
<keyword evidence="5" id="KW-0393">Immunoglobulin domain</keyword>
<sequence length="215" mass="23179">MVAGTLNQPCGLFSPEPVPPAESQGYLTPPLGLASPITSDEEYLSPPEEFPEPGVPQPRPAVKLQHKADSGITHSPMETSFKAAPAFEVALSDQAVLEGQDVSMSIRVRGEPKPIVYWLRNRQPVKSGRRHSLVEEEGGTFTLHIRAAACADAGFYACKAINEFGTRQCEARLQVRGNAEGNVPGPRQLPWAQRLTTVARGAGGWGNRGESWALV</sequence>